<gene>
    <name evidence="1" type="ORF">MSG28_011462</name>
</gene>
<protein>
    <submittedName>
        <fullName evidence="1">Uncharacterized protein</fullName>
    </submittedName>
</protein>
<dbReference type="EMBL" id="CM046119">
    <property type="protein sequence ID" value="KAI8425648.1"/>
    <property type="molecule type" value="Genomic_DNA"/>
</dbReference>
<dbReference type="Proteomes" id="UP001064048">
    <property type="component" value="Chromosome 19"/>
</dbReference>
<comment type="caution">
    <text evidence="1">The sequence shown here is derived from an EMBL/GenBank/DDBJ whole genome shotgun (WGS) entry which is preliminary data.</text>
</comment>
<name>A0ACC0JNB9_CHOFU</name>
<organism evidence="1 2">
    <name type="scientific">Choristoneura fumiferana</name>
    <name type="common">Spruce budworm moth</name>
    <name type="synonym">Archips fumiferana</name>
    <dbReference type="NCBI Taxonomy" id="7141"/>
    <lineage>
        <taxon>Eukaryota</taxon>
        <taxon>Metazoa</taxon>
        <taxon>Ecdysozoa</taxon>
        <taxon>Arthropoda</taxon>
        <taxon>Hexapoda</taxon>
        <taxon>Insecta</taxon>
        <taxon>Pterygota</taxon>
        <taxon>Neoptera</taxon>
        <taxon>Endopterygota</taxon>
        <taxon>Lepidoptera</taxon>
        <taxon>Glossata</taxon>
        <taxon>Ditrysia</taxon>
        <taxon>Tortricoidea</taxon>
        <taxon>Tortricidae</taxon>
        <taxon>Tortricinae</taxon>
        <taxon>Choristoneura</taxon>
    </lineage>
</organism>
<accession>A0ACC0JNB9</accession>
<evidence type="ECO:0000313" key="2">
    <source>
        <dbReference type="Proteomes" id="UP001064048"/>
    </source>
</evidence>
<sequence>MGTDDLAPSFTQKPQLRQEDDGNRLVFECQLLAAPKPDICWYRSDELLQEDTRTKFKIQSIATNKFLVVLELDDVIESDAGLYKVKAKNKMGEVAASINLNFSPADEDKQKQVDGKAPTFARKPAIRQEDDGKRLIFECRIEAEPVPSVAWFHNTGEVKPGPRHKLTVSKDGKSYYASLEINNVTVEDAGKYKVTAKNELGESNATISLNFDSDEAPVPEDYIKPTFTERPIIRQSDDGTKITFECRCVGKPKPTIAWYHGKKLIKESSRHKITLEEDQTLYHLARLEIIGVENADKGEYRALAKNKHGEGVAKINLNFESGDKPKIPDGKAPRFPKKPTIRQEGDVLIMECVLEAYPVPDIAWFHGDKELKDGSKMKMSRKATGKDTFNLTLEILGPTREDGGNYRCNAFNLFGESNANIALNFQGGDDENGFAPSFIEKPRIIPNEDGTLITMRCVCKAKPAAEVTWYRGTTVIKASSKIEIKSSVISEDVYELVLLLTNPTGADGGAYRCHVRNEFGESNANLNLNIEAEPEPEGEGPTFVEKPTIQSKDNGKLVIMGCKVKASPKPTIVWYHEGKEIKDSSKIKTRVEVKEDVYTIILELNDPGIEDSGLYKCNIKNELGELNANLTLNIEIIPVIKEKPKVIKIVKKKTVIVECKVLSKFAPACTWFKEASAVKEDSRHTVLIEPLREGEFTVKLEISNVSQTDKGSYKLIAKNEKGEAMSQQVEIEIPEEKGDKPQIIKHFRSVAKKENEEAEFVAVLKTSDQSCRCTWYKNTTVIRDSSDISTSFDGTNARITIRKVSSKYVASYRVVIKNEFGEDESSADLTMKKKKEEEEEEEKTVIESEEEMSIVEDQSVAEENHVEKKKTTKKVEKKEEVKIEQNVDMEVDEVKKVAEKRSAKTEEEKKEMVEKLEKRKKSEPEAKIEGIPKLKPVKPKEVPDEQQKDDAKKVDSKTTTEKKKVIKKKVVSKKDEDEMEFVDDYERPVLEKYEKLTPTPLAKKQKEDDTPKTKRASVSESVKSEQDGSEEEPSMATPVPEKKTKVETKKVEEKQEVKRPSIKKGIPKPEEPVDELSGVKLSKAPTKPTEQKLEEPQQAKAKKSVAKPKEEKEFVDDYERPDLEKYDKMTPTPTDKTKKQNGVEETSEFIDDYEKPELEKYEKVTPTPKDKRRTSETQDDVDMMRGKIKPKPKEEEPETPSLRKRPVTKDKEEEAKAQEKPKPKAAEKDKPEAKKRPSLKEKEVVEEEFIDDYERPVLEKYEKITPTPTEKKKKDDKKPEPEEVPSATATARRRSIKDKDKPEPMDVDESVSLSKPKTPAKPGQEPEDVSLTHKRPAETKPTGEDTEESVSLNKPRTKTSTTAPEEASLTQKTPAKKKPTEGSEAAQLKVKKPAVVKKDDDDEEPLMVQDGKFEKPQLKKTVKKTTDTPKKATSSDKENVDGLELDFVDDYERPVLEKYEKISPTPTVREKKEKEQAKTSEVKTESRKGSIAENKAVKLTKETAESRKSSLSSVSEQQQVSTLKKTSQREPNEKVEPKRKDSLDRPAENKYPWRRSSKTEVTAETVDEKVTEKAEVKRKTSIDRPAESKDSVDRPKDPSYPWRRPSKTEESKTKQEPKRRVAMEQPADVLYPRRPSKTEETVAKPVENNKTTPEVTIENTDEESTKPRYPWRRANSLLDEGNEVTEDGWVEPTEFKMFKGRDDEPIIVITPDVVDDNPYPWRKQSKPEVSLAF</sequence>
<evidence type="ECO:0000313" key="1">
    <source>
        <dbReference type="EMBL" id="KAI8425648.1"/>
    </source>
</evidence>
<reference evidence="1 2" key="1">
    <citation type="journal article" date="2022" name="Genome Biol. Evol.">
        <title>The Spruce Budworm Genome: Reconstructing the Evolutionary History of Antifreeze Proteins.</title>
        <authorList>
            <person name="Beliveau C."/>
            <person name="Gagne P."/>
            <person name="Picq S."/>
            <person name="Vernygora O."/>
            <person name="Keeling C.I."/>
            <person name="Pinkney K."/>
            <person name="Doucet D."/>
            <person name="Wen F."/>
            <person name="Johnston J.S."/>
            <person name="Maaroufi H."/>
            <person name="Boyle B."/>
            <person name="Laroche J."/>
            <person name="Dewar K."/>
            <person name="Juretic N."/>
            <person name="Blackburn G."/>
            <person name="Nisole A."/>
            <person name="Brunet B."/>
            <person name="Brandao M."/>
            <person name="Lumley L."/>
            <person name="Duan J."/>
            <person name="Quan G."/>
            <person name="Lucarotti C.J."/>
            <person name="Roe A.D."/>
            <person name="Sperling F.A.H."/>
            <person name="Levesque R.C."/>
            <person name="Cusson M."/>
        </authorList>
    </citation>
    <scope>NUCLEOTIDE SEQUENCE [LARGE SCALE GENOMIC DNA]</scope>
    <source>
        <strain evidence="1">Glfc:IPQL:Cfum</strain>
    </source>
</reference>
<keyword evidence="2" id="KW-1185">Reference proteome</keyword>
<proteinExistence type="predicted"/>